<keyword evidence="1" id="KW-0175">Coiled coil</keyword>
<dbReference type="AlphaFoldDB" id="A0A9P9WJU8"/>
<accession>A0A9P9WJU8</accession>
<feature type="compositionally biased region" description="Polar residues" evidence="2">
    <location>
        <begin position="134"/>
        <end position="143"/>
    </location>
</feature>
<evidence type="ECO:0000256" key="2">
    <source>
        <dbReference type="SAM" id="MobiDB-lite"/>
    </source>
</evidence>
<feature type="compositionally biased region" description="Low complexity" evidence="2">
    <location>
        <begin position="55"/>
        <end position="65"/>
    </location>
</feature>
<reference evidence="3" key="1">
    <citation type="submission" date="2021-03" db="EMBL/GenBank/DDBJ databases">
        <title>Revisited historic fungal species revealed as producer of novel bioactive compounds through whole genome sequencing and comparative genomics.</title>
        <authorList>
            <person name="Vignolle G.A."/>
            <person name="Hochenegger N."/>
            <person name="Mach R.L."/>
            <person name="Mach-Aigner A.R."/>
            <person name="Javad Rahimi M."/>
            <person name="Salim K.A."/>
            <person name="Chan C.M."/>
            <person name="Lim L.B.L."/>
            <person name="Cai F."/>
            <person name="Druzhinina I.S."/>
            <person name="U'Ren J.M."/>
            <person name="Derntl C."/>
        </authorList>
    </citation>
    <scope>NUCLEOTIDE SEQUENCE</scope>
    <source>
        <strain evidence="3">TUCIM 5799</strain>
    </source>
</reference>
<protein>
    <submittedName>
        <fullName evidence="3">Uncharacterized protein</fullName>
    </submittedName>
</protein>
<name>A0A9P9WJU8_9PEZI</name>
<organism evidence="3 4">
    <name type="scientific">Neoarthrinium moseri</name>
    <dbReference type="NCBI Taxonomy" id="1658444"/>
    <lineage>
        <taxon>Eukaryota</taxon>
        <taxon>Fungi</taxon>
        <taxon>Dikarya</taxon>
        <taxon>Ascomycota</taxon>
        <taxon>Pezizomycotina</taxon>
        <taxon>Sordariomycetes</taxon>
        <taxon>Xylariomycetidae</taxon>
        <taxon>Amphisphaeriales</taxon>
        <taxon>Apiosporaceae</taxon>
        <taxon>Neoarthrinium</taxon>
    </lineage>
</organism>
<dbReference type="Proteomes" id="UP000829685">
    <property type="component" value="Unassembled WGS sequence"/>
</dbReference>
<dbReference type="EMBL" id="JAFIMR010000019">
    <property type="protein sequence ID" value="KAI1867052.1"/>
    <property type="molecule type" value="Genomic_DNA"/>
</dbReference>
<gene>
    <name evidence="3" type="ORF">JX265_007628</name>
</gene>
<comment type="caution">
    <text evidence="3">The sequence shown here is derived from an EMBL/GenBank/DDBJ whole genome shotgun (WGS) entry which is preliminary data.</text>
</comment>
<feature type="region of interest" description="Disordered" evidence="2">
    <location>
        <begin position="437"/>
        <end position="459"/>
    </location>
</feature>
<feature type="region of interest" description="Disordered" evidence="2">
    <location>
        <begin position="327"/>
        <end position="418"/>
    </location>
</feature>
<evidence type="ECO:0000313" key="3">
    <source>
        <dbReference type="EMBL" id="KAI1867052.1"/>
    </source>
</evidence>
<proteinExistence type="predicted"/>
<feature type="region of interest" description="Disordered" evidence="2">
    <location>
        <begin position="1"/>
        <end position="171"/>
    </location>
</feature>
<feature type="compositionally biased region" description="Low complexity" evidence="2">
    <location>
        <begin position="364"/>
        <end position="373"/>
    </location>
</feature>
<evidence type="ECO:0000313" key="4">
    <source>
        <dbReference type="Proteomes" id="UP000829685"/>
    </source>
</evidence>
<sequence length="501" mass="54228">MLRGTPSSPRPSPLGVGPDIDTSYYGAGGNLGRYDDSQETILTFDPSEQEQSAYSRRPQSRSSVSSDDRSAPLYHQHRRQQTAPSLSPLRISTRAGSPVRGHSRNQSDMPFTGDGRIGRRPEASPSRLAGWWSGASTPPTENAPSPDITPKSRRGMPSSVNTTPKSTASAAPSGLGFFASSVSALKTRLTTNPSPNSPQIDDELLDLNIDVALQPPEAFGGHETFSPAAYKNLQANAHGLLSRMQHAYRQRTVTLQELQAERAAEKEEAEETKLRVDNLKMQLEHMARKADEQQQSMKRLMAELNAERKARHEERVAREKILGEGSMVTEDLGVDEEERKKWRKSGGTDKSETSFDTDMDSVESESVFSRSRSPTIMTSATESHFDLPPSSSSSSSTYHGKGGGPSLGPPPPPTTRTKSAREMTTLQKLMKNISGDAAREQGEAGPAPPPDGCSNCQGQDASVAWDTVGLLRDENRGLKHRVAELEVAVDGALDLANGVGL</sequence>
<evidence type="ECO:0000256" key="1">
    <source>
        <dbReference type="SAM" id="Coils"/>
    </source>
</evidence>
<feature type="compositionally biased region" description="Polar residues" evidence="2">
    <location>
        <begin position="158"/>
        <end position="170"/>
    </location>
</feature>
<feature type="coiled-coil region" evidence="1">
    <location>
        <begin position="248"/>
        <end position="310"/>
    </location>
</feature>
<keyword evidence="4" id="KW-1185">Reference proteome</keyword>